<evidence type="ECO:0000313" key="4">
    <source>
        <dbReference type="EMBL" id="AND79661.1"/>
    </source>
</evidence>
<organism evidence="4 5">
    <name type="scientific">Streptococcus pantholopis</name>
    <dbReference type="NCBI Taxonomy" id="1811193"/>
    <lineage>
        <taxon>Bacteria</taxon>
        <taxon>Bacillati</taxon>
        <taxon>Bacillota</taxon>
        <taxon>Bacilli</taxon>
        <taxon>Lactobacillales</taxon>
        <taxon>Streptococcaceae</taxon>
        <taxon>Streptococcus</taxon>
    </lineage>
</organism>
<dbReference type="PANTHER" id="PTHR45266">
    <property type="entry name" value="OXALOACETATE DECARBOXYLASE ALPHA CHAIN"/>
    <property type="match status" value="1"/>
</dbReference>
<reference evidence="5" key="2">
    <citation type="submission" date="2016-03" db="EMBL/GenBank/DDBJ databases">
        <title>Streptococcus antelopensis sp. nov., isolated from the feces of the Tibetan antelope (Pantholops hodgsonii) in Hoh Xil National Nature Reserve, Qinghai, China.</title>
        <authorList>
            <person name="Bai X."/>
        </authorList>
    </citation>
    <scope>NUCLEOTIDE SEQUENCE [LARGE SCALE GENOMIC DNA]</scope>
    <source>
        <strain evidence="5">TA 26</strain>
    </source>
</reference>
<gene>
    <name evidence="4" type="ORF">A0O21_06305</name>
</gene>
<dbReference type="Gene3D" id="2.40.50.100">
    <property type="match status" value="1"/>
</dbReference>
<accession>A0A172Q893</accession>
<feature type="compositionally biased region" description="Polar residues" evidence="2">
    <location>
        <begin position="27"/>
        <end position="48"/>
    </location>
</feature>
<proteinExistence type="predicted"/>
<evidence type="ECO:0000256" key="1">
    <source>
        <dbReference type="ARBA" id="ARBA00023267"/>
    </source>
</evidence>
<keyword evidence="5" id="KW-1185">Reference proteome</keyword>
<dbReference type="EMBL" id="CP014699">
    <property type="protein sequence ID" value="AND79661.1"/>
    <property type="molecule type" value="Genomic_DNA"/>
</dbReference>
<dbReference type="FunFam" id="2.40.50.100:FF:000003">
    <property type="entry name" value="Acetyl-CoA carboxylase biotin carboxyl carrier protein"/>
    <property type="match status" value="1"/>
</dbReference>
<dbReference type="RefSeq" id="WP_067063033.1">
    <property type="nucleotide sequence ID" value="NZ_CP014699.1"/>
</dbReference>
<dbReference type="InterPro" id="IPR011053">
    <property type="entry name" value="Single_hybrid_motif"/>
</dbReference>
<dbReference type="PROSITE" id="PS00188">
    <property type="entry name" value="BIOTIN"/>
    <property type="match status" value="1"/>
</dbReference>
<protein>
    <submittedName>
        <fullName evidence="4">Acetyl-CoA carboxylase biotin carboxyl carrier protein subunit</fullName>
    </submittedName>
</protein>
<dbReference type="STRING" id="1811193.A0O21_06305"/>
<dbReference type="Proteomes" id="UP000077317">
    <property type="component" value="Chromosome"/>
</dbReference>
<dbReference type="InterPro" id="IPR001882">
    <property type="entry name" value="Biotin_BS"/>
</dbReference>
<evidence type="ECO:0000313" key="5">
    <source>
        <dbReference type="Proteomes" id="UP000077317"/>
    </source>
</evidence>
<reference evidence="4 5" key="1">
    <citation type="journal article" date="2016" name="Int. J. Syst. Evol. Microbiol.">
        <title>Streptococcuspantholopis sp. nov., isolated from faeces of the Tibetan antelope (Pantholops hodgsonii).</title>
        <authorList>
            <person name="Bai X."/>
            <person name="Xiong Y."/>
            <person name="Lu S."/>
            <person name="Jin D."/>
            <person name="Lai X."/>
            <person name="Yang J."/>
            <person name="Niu L."/>
            <person name="Hu S."/>
            <person name="Meng X."/>
            <person name="Pu J."/>
            <person name="Ye C."/>
            <person name="Xu J."/>
        </authorList>
    </citation>
    <scope>NUCLEOTIDE SEQUENCE [LARGE SCALE GENOMIC DNA]</scope>
    <source>
        <strain evidence="4 5">TA 26</strain>
    </source>
</reference>
<evidence type="ECO:0000259" key="3">
    <source>
        <dbReference type="PROSITE" id="PS50968"/>
    </source>
</evidence>
<dbReference type="InterPro" id="IPR050709">
    <property type="entry name" value="Biotin_Carboxyl_Carrier/Decarb"/>
</dbReference>
<name>A0A172Q893_9STRE</name>
<dbReference type="PANTHER" id="PTHR45266:SF3">
    <property type="entry name" value="OXALOACETATE DECARBOXYLASE ALPHA CHAIN"/>
    <property type="match status" value="1"/>
</dbReference>
<dbReference type="PROSITE" id="PS50968">
    <property type="entry name" value="BIOTINYL_LIPOYL"/>
    <property type="match status" value="1"/>
</dbReference>
<dbReference type="InterPro" id="IPR000089">
    <property type="entry name" value="Biotin_lipoyl"/>
</dbReference>
<dbReference type="Pfam" id="PF00364">
    <property type="entry name" value="Biotin_lipoyl"/>
    <property type="match status" value="1"/>
</dbReference>
<dbReference type="AlphaFoldDB" id="A0A172Q893"/>
<dbReference type="OrthoDB" id="9812676at2"/>
<feature type="domain" description="Lipoyl-binding" evidence="3">
    <location>
        <begin position="47"/>
        <end position="117"/>
    </location>
</feature>
<keyword evidence="1" id="KW-0092">Biotin</keyword>
<feature type="region of interest" description="Disordered" evidence="2">
    <location>
        <begin position="24"/>
        <end position="53"/>
    </location>
</feature>
<evidence type="ECO:0000256" key="2">
    <source>
        <dbReference type="SAM" id="MobiDB-lite"/>
    </source>
</evidence>
<dbReference type="CDD" id="cd06850">
    <property type="entry name" value="biotinyl_domain"/>
    <property type="match status" value="1"/>
</dbReference>
<dbReference type="SUPFAM" id="SSF51230">
    <property type="entry name" value="Single hybrid motif"/>
    <property type="match status" value="1"/>
</dbReference>
<dbReference type="KEGG" id="spat:A0O21_06305"/>
<sequence>MKKYQITVNGQTYDVTLEEISDKELNQARQSESPSSDTQAPDPSSNSKGIEVTAPMPGTIISLNVQVGASVKAGDTLCILEAMKMESAVVASADGVVNQIFVDKGTQVEAGTVLMTL</sequence>